<dbReference type="Pfam" id="PF13911">
    <property type="entry name" value="AhpC-TSA_2"/>
    <property type="match status" value="1"/>
</dbReference>
<dbReference type="AlphaFoldDB" id="A0A0F7TQL7"/>
<dbReference type="Gene3D" id="3.40.30.10">
    <property type="entry name" value="Glutaredoxin"/>
    <property type="match status" value="1"/>
</dbReference>
<dbReference type="SUPFAM" id="SSF52833">
    <property type="entry name" value="Thioredoxin-like"/>
    <property type="match status" value="1"/>
</dbReference>
<dbReference type="PANTHER" id="PTHR42336">
    <property type="entry name" value="THIOREDOXIN DOMAIN-CONTAINING PROTEIN-RELATED"/>
    <property type="match status" value="1"/>
</dbReference>
<dbReference type="InterPro" id="IPR036249">
    <property type="entry name" value="Thioredoxin-like_sf"/>
</dbReference>
<evidence type="ECO:0008006" key="3">
    <source>
        <dbReference type="Google" id="ProtNLM"/>
    </source>
</evidence>
<protein>
    <recommendedName>
        <fullName evidence="3">Thioredoxin domain-containing protein</fullName>
    </recommendedName>
</protein>
<name>A0A0F7TQL7_PENBI</name>
<evidence type="ECO:0000313" key="2">
    <source>
        <dbReference type="Proteomes" id="UP000042958"/>
    </source>
</evidence>
<proteinExistence type="predicted"/>
<dbReference type="PANTHER" id="PTHR42336:SF1">
    <property type="entry name" value="ALKYL HYDROPEROXIDE REDUCTASE SUBUNIT C_ THIOL SPECIFIC ANTIOXIDANT DOMAIN-CONTAINING PROTEIN"/>
    <property type="match status" value="1"/>
</dbReference>
<dbReference type="Proteomes" id="UP000042958">
    <property type="component" value="Unassembled WGS sequence"/>
</dbReference>
<keyword evidence="2" id="KW-1185">Reference proteome</keyword>
<dbReference type="InterPro" id="IPR032801">
    <property type="entry name" value="PXL2A/B/C"/>
</dbReference>
<dbReference type="EMBL" id="CDHK01000005">
    <property type="protein sequence ID" value="CEJ57745.1"/>
    <property type="molecule type" value="Genomic_DNA"/>
</dbReference>
<evidence type="ECO:0000313" key="1">
    <source>
        <dbReference type="EMBL" id="CEJ57745.1"/>
    </source>
</evidence>
<gene>
    <name evidence="1" type="ORF">PMG11_06427</name>
</gene>
<reference evidence="2" key="1">
    <citation type="journal article" date="2015" name="Genome Announc.">
        <title>Draft genome sequence of the fungus Penicillium brasilianum MG11.</title>
        <authorList>
            <person name="Horn F."/>
            <person name="Linde J."/>
            <person name="Mattern D.J."/>
            <person name="Walther G."/>
            <person name="Guthke R."/>
            <person name="Brakhage A.A."/>
            <person name="Valiante V."/>
        </authorList>
    </citation>
    <scope>NUCLEOTIDE SEQUENCE [LARGE SCALE GENOMIC DNA]</scope>
    <source>
        <strain evidence="2">MG11</strain>
    </source>
</reference>
<sequence length="196" mass="21550">MSISKEFASWFSPSYVKLATAPRVGDKAPSDPKLVFPAKNAKPTVVAFLRHCGCPFAEATFLVMRTAATQHPDINFIAISHSDQRATEKWLNELDGPGSVTVVVDAEREIYAKWGLGVVSLSHVLSPASLVNAWKLGKEQGIWNRPTESGSRWQSSGYWAIDQEGHVRWGGPAARADDVLNVDEALKALQRPLERL</sequence>
<organism evidence="1 2">
    <name type="scientific">Penicillium brasilianum</name>
    <dbReference type="NCBI Taxonomy" id="104259"/>
    <lineage>
        <taxon>Eukaryota</taxon>
        <taxon>Fungi</taxon>
        <taxon>Dikarya</taxon>
        <taxon>Ascomycota</taxon>
        <taxon>Pezizomycotina</taxon>
        <taxon>Eurotiomycetes</taxon>
        <taxon>Eurotiomycetidae</taxon>
        <taxon>Eurotiales</taxon>
        <taxon>Aspergillaceae</taxon>
        <taxon>Penicillium</taxon>
    </lineage>
</organism>
<accession>A0A0F7TQL7</accession>
<dbReference type="OrthoDB" id="40334at2759"/>